<comment type="caution">
    <text evidence="1">The sequence shown here is derived from an EMBL/GenBank/DDBJ whole genome shotgun (WGS) entry which is preliminary data.</text>
</comment>
<sequence>MRLVSIKITATPLKELRPLPAKQGMSDIPLDILFLIFFAIK</sequence>
<accession>C2K1F3</accession>
<gene>
    <name evidence="1" type="ORF">HMPREF0539_2988</name>
</gene>
<keyword evidence="2" id="KW-1185">Reference proteome</keyword>
<name>C2K1F3_LACRM</name>
<evidence type="ECO:0000313" key="1">
    <source>
        <dbReference type="EMBL" id="EEN78875.1"/>
    </source>
</evidence>
<dbReference type="Proteomes" id="UP000004525">
    <property type="component" value="Unassembled WGS sequence"/>
</dbReference>
<protein>
    <submittedName>
        <fullName evidence="1">Uncharacterized protein</fullName>
    </submittedName>
</protein>
<dbReference type="HOGENOM" id="CLU_3272013_0_0_9"/>
<reference evidence="1" key="1">
    <citation type="submission" date="2009-01" db="EMBL/GenBank/DDBJ databases">
        <authorList>
            <person name="Qin X."/>
            <person name="Bachman B."/>
            <person name="Battles P."/>
            <person name="Bell A."/>
            <person name="Bess C."/>
            <person name="Bickham C."/>
            <person name="Chaboub L."/>
            <person name="Chen D."/>
            <person name="Coyle M."/>
            <person name="Deiros D.R."/>
            <person name="Dinh H."/>
            <person name="Forbes L."/>
            <person name="Fowler G."/>
            <person name="Francisco L."/>
            <person name="Fu Q."/>
            <person name="Gubbala S."/>
            <person name="Hale W."/>
            <person name="Han Y."/>
            <person name="Hemphill L."/>
            <person name="Highlander S.K."/>
            <person name="Hirani K."/>
            <person name="Hogues M."/>
            <person name="Jackson L."/>
            <person name="Jakkamsetti A."/>
            <person name="Javaid M."/>
            <person name="Jiang H."/>
            <person name="Korchina V."/>
            <person name="Kovar C."/>
            <person name="Lara F."/>
            <person name="Lee S."/>
            <person name="Mata R."/>
            <person name="Mathew T."/>
            <person name="Moen C."/>
            <person name="Morales K."/>
            <person name="Munidasa M."/>
            <person name="Nazareth L."/>
            <person name="Ngo R."/>
            <person name="Nguyen L."/>
            <person name="Okwuonu G."/>
            <person name="Ongeri F."/>
            <person name="Patil S."/>
            <person name="Petrosino J."/>
            <person name="Pham C."/>
            <person name="Pham P."/>
            <person name="Pu L.-L."/>
            <person name="Puazo M."/>
            <person name="Raj R."/>
            <person name="Reid J."/>
            <person name="Rouhana J."/>
            <person name="Saada N."/>
            <person name="Shang Y."/>
            <person name="Simmons D."/>
            <person name="Thornton R."/>
            <person name="Warren J."/>
            <person name="Weissenberger G."/>
            <person name="Zhang J."/>
            <person name="Zhang L."/>
            <person name="Zhou C."/>
            <person name="Zhu D."/>
            <person name="Muzny D."/>
            <person name="Worley K."/>
            <person name="Gibbs R."/>
        </authorList>
    </citation>
    <scope>NUCLEOTIDE SEQUENCE [LARGE SCALE GENOMIC DNA]</scope>
    <source>
        <strain evidence="1">LMS2-1</strain>
    </source>
</reference>
<evidence type="ECO:0000313" key="2">
    <source>
        <dbReference type="Proteomes" id="UP000004525"/>
    </source>
</evidence>
<dbReference type="AlphaFoldDB" id="C2K1F3"/>
<organism evidence="1 2">
    <name type="scientific">Lacticaseibacillus rhamnosus (strain LMS2-1)</name>
    <dbReference type="NCBI Taxonomy" id="525361"/>
    <lineage>
        <taxon>Bacteria</taxon>
        <taxon>Bacillati</taxon>
        <taxon>Bacillota</taxon>
        <taxon>Bacilli</taxon>
        <taxon>Lactobacillales</taxon>
        <taxon>Lactobacillaceae</taxon>
        <taxon>Lacticaseibacillus</taxon>
    </lineage>
</organism>
<dbReference type="EMBL" id="ACIZ01000119">
    <property type="protein sequence ID" value="EEN78875.1"/>
    <property type="molecule type" value="Genomic_DNA"/>
</dbReference>
<proteinExistence type="predicted"/>